<accession>A0ABY4CPP0</accession>
<evidence type="ECO:0000313" key="2">
    <source>
        <dbReference type="Proteomes" id="UP000830167"/>
    </source>
</evidence>
<sequence>MLFLNPKYLPTVRSHNPLFTASELSLLNQMKMPWDNQLLQSIRGTERKVFQEQILELLIKDLLKRMD</sequence>
<protein>
    <submittedName>
        <fullName evidence="1">Uncharacterized protein</fullName>
    </submittedName>
</protein>
<evidence type="ECO:0000313" key="1">
    <source>
        <dbReference type="EMBL" id="UOF91206.1"/>
    </source>
</evidence>
<name>A0ABY4CPP0_9BACL</name>
<dbReference type="Proteomes" id="UP000830167">
    <property type="component" value="Chromosome"/>
</dbReference>
<gene>
    <name evidence="1" type="ORF">LSG31_02810</name>
</gene>
<keyword evidence="2" id="KW-1185">Reference proteome</keyword>
<organism evidence="1 2">
    <name type="scientific">Fodinisporobacter ferrooxydans</name>
    <dbReference type="NCBI Taxonomy" id="2901836"/>
    <lineage>
        <taxon>Bacteria</taxon>
        <taxon>Bacillati</taxon>
        <taxon>Bacillota</taxon>
        <taxon>Bacilli</taxon>
        <taxon>Bacillales</taxon>
        <taxon>Alicyclobacillaceae</taxon>
        <taxon>Fodinisporobacter</taxon>
    </lineage>
</organism>
<proteinExistence type="predicted"/>
<dbReference type="RefSeq" id="WP_347437896.1">
    <property type="nucleotide sequence ID" value="NZ_CP089291.1"/>
</dbReference>
<dbReference type="EMBL" id="CP089291">
    <property type="protein sequence ID" value="UOF91206.1"/>
    <property type="molecule type" value="Genomic_DNA"/>
</dbReference>
<reference evidence="1" key="1">
    <citation type="submission" date="2021-12" db="EMBL/GenBank/DDBJ databases">
        <title>Alicyclobacillaceae gen. nov., sp. nov., isolated from chalcocite enrichment system.</title>
        <authorList>
            <person name="Jiang Z."/>
        </authorList>
    </citation>
    <scope>NUCLEOTIDE SEQUENCE</scope>
    <source>
        <strain evidence="1">MYW30-H2</strain>
    </source>
</reference>